<dbReference type="Pfam" id="PF09990">
    <property type="entry name" value="DUF2231"/>
    <property type="match status" value="1"/>
</dbReference>
<dbReference type="EMBL" id="VHQG01000001">
    <property type="protein sequence ID" value="TPW77486.1"/>
    <property type="molecule type" value="Genomic_DNA"/>
</dbReference>
<protein>
    <submittedName>
        <fullName evidence="4">DUF2231 domain-containing protein</fullName>
    </submittedName>
</protein>
<dbReference type="AlphaFoldDB" id="A0A506Y4H0"/>
<feature type="transmembrane region" description="Helical" evidence="2">
    <location>
        <begin position="75"/>
        <end position="96"/>
    </location>
</feature>
<reference evidence="4 5" key="1">
    <citation type="submission" date="2019-06" db="EMBL/GenBank/DDBJ databases">
        <authorList>
            <person name="Li F."/>
        </authorList>
    </citation>
    <scope>NUCLEOTIDE SEQUENCE [LARGE SCALE GENOMIC DNA]</scope>
    <source>
        <strain evidence="4 5">10F1D-1</strain>
    </source>
</reference>
<feature type="transmembrane region" description="Helical" evidence="2">
    <location>
        <begin position="135"/>
        <end position="156"/>
    </location>
</feature>
<keyword evidence="5" id="KW-1185">Reference proteome</keyword>
<accession>A0A506Y4H0</accession>
<feature type="transmembrane region" description="Helical" evidence="2">
    <location>
        <begin position="103"/>
        <end position="123"/>
    </location>
</feature>
<keyword evidence="2" id="KW-1133">Transmembrane helix</keyword>
<dbReference type="OrthoDB" id="9795104at2"/>
<feature type="domain" description="DUF2231" evidence="3">
    <location>
        <begin position="72"/>
        <end position="198"/>
    </location>
</feature>
<evidence type="ECO:0000313" key="5">
    <source>
        <dbReference type="Proteomes" id="UP000316252"/>
    </source>
</evidence>
<organism evidence="4 5">
    <name type="scientific">Schumannella soli</name>
    <dbReference type="NCBI Taxonomy" id="2590779"/>
    <lineage>
        <taxon>Bacteria</taxon>
        <taxon>Bacillati</taxon>
        <taxon>Actinomycetota</taxon>
        <taxon>Actinomycetes</taxon>
        <taxon>Micrococcales</taxon>
        <taxon>Microbacteriaceae</taxon>
        <taxon>Schumannella</taxon>
    </lineage>
</organism>
<dbReference type="RefSeq" id="WP_141162014.1">
    <property type="nucleotide sequence ID" value="NZ_VHQG01000001.1"/>
</dbReference>
<evidence type="ECO:0000313" key="4">
    <source>
        <dbReference type="EMBL" id="TPW77486.1"/>
    </source>
</evidence>
<comment type="caution">
    <text evidence="4">The sequence shown here is derived from an EMBL/GenBank/DDBJ whole genome shotgun (WGS) entry which is preliminary data.</text>
</comment>
<proteinExistence type="predicted"/>
<evidence type="ECO:0000256" key="2">
    <source>
        <dbReference type="SAM" id="Phobius"/>
    </source>
</evidence>
<feature type="region of interest" description="Disordered" evidence="1">
    <location>
        <begin position="1"/>
        <end position="21"/>
    </location>
</feature>
<evidence type="ECO:0000256" key="1">
    <source>
        <dbReference type="SAM" id="MobiDB-lite"/>
    </source>
</evidence>
<keyword evidence="2" id="KW-0472">Membrane</keyword>
<name>A0A506Y4H0_9MICO</name>
<keyword evidence="2" id="KW-0812">Transmembrane</keyword>
<sequence>MTSPSPAPTASDDQAGAPRDADHVRADAPLAVRAADDLGDLVELDRLAAALDGVGRRIPARARGLLHGEPLGHPAHPLVVVVPIGFWVAASIVGWLPGGARMARVLTGLGALAAAPSAATGLADWLHLGRRARRVGAAHALANSVGVALATASWSARRGHRRHVPLRAHLLSAGVLAVIGVSGYLGGHLAYRMGAGVDSDARTSE</sequence>
<dbReference type="Proteomes" id="UP000316252">
    <property type="component" value="Unassembled WGS sequence"/>
</dbReference>
<evidence type="ECO:0000259" key="3">
    <source>
        <dbReference type="Pfam" id="PF09990"/>
    </source>
</evidence>
<feature type="transmembrane region" description="Helical" evidence="2">
    <location>
        <begin position="168"/>
        <end position="191"/>
    </location>
</feature>
<dbReference type="InterPro" id="IPR019251">
    <property type="entry name" value="DUF2231_TM"/>
</dbReference>
<gene>
    <name evidence="4" type="ORF">FJ657_02045</name>
</gene>